<protein>
    <submittedName>
        <fullName evidence="1">Uncharacterized protein</fullName>
    </submittedName>
</protein>
<sequence length="118" mass="13356">MLLQISIHLIGIIIVLRWPDFKMPGKNAAGRRETPKKEGEFRDIAKKLETGCAAERFLLYSIKSKREGERAMRGSTLRSTRSSFLFPLIFISQKSEALTLSGGNASFFGQKRREDSFS</sequence>
<comment type="caution">
    <text evidence="1">The sequence shown here is derived from an EMBL/GenBank/DDBJ whole genome shotgun (WGS) entry which is preliminary data.</text>
</comment>
<name>A0A2A7AT81_9FIRM</name>
<reference evidence="1 2" key="1">
    <citation type="journal article" date="2017" name="Front. Microbiol.">
        <title>New Insights into the Diversity of the Genus Faecalibacterium.</title>
        <authorList>
            <person name="Benevides L."/>
            <person name="Burman S."/>
            <person name="Martin R."/>
            <person name="Robert V."/>
            <person name="Thomas M."/>
            <person name="Miquel S."/>
            <person name="Chain F."/>
            <person name="Sokol H."/>
            <person name="Bermudez-Humaran L.G."/>
            <person name="Morrison M."/>
            <person name="Langella P."/>
            <person name="Azevedo V.A."/>
            <person name="Chatel J.M."/>
            <person name="Soares S."/>
        </authorList>
    </citation>
    <scope>NUCLEOTIDE SEQUENCE [LARGE SCALE GENOMIC DNA]</scope>
    <source>
        <strain evidence="1 2">CNCM I 4575</strain>
    </source>
</reference>
<evidence type="ECO:0000313" key="2">
    <source>
        <dbReference type="Proteomes" id="UP000220005"/>
    </source>
</evidence>
<proteinExistence type="predicted"/>
<accession>A0A2A7AT81</accession>
<dbReference type="EMBL" id="NMTY01000004">
    <property type="protein sequence ID" value="PDX82238.1"/>
    <property type="molecule type" value="Genomic_DNA"/>
</dbReference>
<gene>
    <name evidence="1" type="ORF">CGS58_01850</name>
</gene>
<organism evidence="1 2">
    <name type="scientific">Faecalibacterium prausnitzii</name>
    <dbReference type="NCBI Taxonomy" id="853"/>
    <lineage>
        <taxon>Bacteria</taxon>
        <taxon>Bacillati</taxon>
        <taxon>Bacillota</taxon>
        <taxon>Clostridia</taxon>
        <taxon>Eubacteriales</taxon>
        <taxon>Oscillospiraceae</taxon>
        <taxon>Faecalibacterium</taxon>
    </lineage>
</organism>
<dbReference type="Proteomes" id="UP000220005">
    <property type="component" value="Unassembled WGS sequence"/>
</dbReference>
<dbReference type="AlphaFoldDB" id="A0A2A7AT81"/>
<evidence type="ECO:0000313" key="1">
    <source>
        <dbReference type="EMBL" id="PDX82238.1"/>
    </source>
</evidence>